<accession>A0ABP0UKC7</accession>
<dbReference type="EMBL" id="OZ019896">
    <property type="protein sequence ID" value="CAK9223693.1"/>
    <property type="molecule type" value="Genomic_DNA"/>
</dbReference>
<proteinExistence type="predicted"/>
<organism evidence="1 2">
    <name type="scientific">Sphagnum troendelagicum</name>
    <dbReference type="NCBI Taxonomy" id="128251"/>
    <lineage>
        <taxon>Eukaryota</taxon>
        <taxon>Viridiplantae</taxon>
        <taxon>Streptophyta</taxon>
        <taxon>Embryophyta</taxon>
        <taxon>Bryophyta</taxon>
        <taxon>Sphagnophytina</taxon>
        <taxon>Sphagnopsida</taxon>
        <taxon>Sphagnales</taxon>
        <taxon>Sphagnaceae</taxon>
        <taxon>Sphagnum</taxon>
    </lineage>
</organism>
<keyword evidence="2" id="KW-1185">Reference proteome</keyword>
<name>A0ABP0UKC7_9BRYO</name>
<evidence type="ECO:0000313" key="2">
    <source>
        <dbReference type="Proteomes" id="UP001497512"/>
    </source>
</evidence>
<protein>
    <submittedName>
        <fullName evidence="1">Uncharacterized protein</fullName>
    </submittedName>
</protein>
<sequence length="103" mass="11742">MPEANVSDEENTSLQKRLICILFVRSCKMELGCGLRESIVEKDRLFAKRSWRRRESVTPGNRACWGLFGLVPIEFGLGYVLQSTTSSGVWMLFCSSWVKPHTI</sequence>
<dbReference type="Proteomes" id="UP001497512">
    <property type="component" value="Chromosome 4"/>
</dbReference>
<gene>
    <name evidence="1" type="ORF">CSSPTR1EN2_LOCUS16959</name>
</gene>
<evidence type="ECO:0000313" key="1">
    <source>
        <dbReference type="EMBL" id="CAK9223693.1"/>
    </source>
</evidence>
<reference evidence="1" key="1">
    <citation type="submission" date="2024-02" db="EMBL/GenBank/DDBJ databases">
        <authorList>
            <consortium name="ELIXIR-Norway"/>
            <consortium name="Elixir Norway"/>
        </authorList>
    </citation>
    <scope>NUCLEOTIDE SEQUENCE</scope>
</reference>